<keyword evidence="1" id="KW-1133">Transmembrane helix</keyword>
<dbReference type="Gramene" id="OE9A078468T1">
    <property type="protein sequence ID" value="OE9A078468C1"/>
    <property type="gene ID" value="OE9A078468"/>
</dbReference>
<proteinExistence type="predicted"/>
<gene>
    <name evidence="2" type="ORF">OLEA9_A078468</name>
</gene>
<name>A0A8S0S3V8_OLEEU</name>
<evidence type="ECO:0000313" key="3">
    <source>
        <dbReference type="Proteomes" id="UP000594638"/>
    </source>
</evidence>
<keyword evidence="1" id="KW-0472">Membrane</keyword>
<dbReference type="PANTHER" id="PTHR35102">
    <property type="entry name" value="E3 UBIQUITIN-PROTEIN LIGASE"/>
    <property type="match status" value="1"/>
</dbReference>
<protein>
    <submittedName>
        <fullName evidence="2">E3 ubiquitin- ligase</fullName>
    </submittedName>
</protein>
<accession>A0A8S0S3V8</accession>
<dbReference type="EMBL" id="CACTIH010003904">
    <property type="protein sequence ID" value="CAA2987117.1"/>
    <property type="molecule type" value="Genomic_DNA"/>
</dbReference>
<reference evidence="2 3" key="1">
    <citation type="submission" date="2019-12" db="EMBL/GenBank/DDBJ databases">
        <authorList>
            <person name="Alioto T."/>
            <person name="Alioto T."/>
            <person name="Gomez Garrido J."/>
        </authorList>
    </citation>
    <scope>NUCLEOTIDE SEQUENCE [LARGE SCALE GENOMIC DNA]</scope>
</reference>
<dbReference type="AlphaFoldDB" id="A0A8S0S3V8"/>
<comment type="caution">
    <text evidence="2">The sequence shown here is derived from an EMBL/GenBank/DDBJ whole genome shotgun (WGS) entry which is preliminary data.</text>
</comment>
<dbReference type="Proteomes" id="UP000594638">
    <property type="component" value="Unassembled WGS sequence"/>
</dbReference>
<keyword evidence="1" id="KW-0812">Transmembrane</keyword>
<keyword evidence="2" id="KW-0436">Ligase</keyword>
<organism evidence="2 3">
    <name type="scientific">Olea europaea subsp. europaea</name>
    <dbReference type="NCBI Taxonomy" id="158383"/>
    <lineage>
        <taxon>Eukaryota</taxon>
        <taxon>Viridiplantae</taxon>
        <taxon>Streptophyta</taxon>
        <taxon>Embryophyta</taxon>
        <taxon>Tracheophyta</taxon>
        <taxon>Spermatophyta</taxon>
        <taxon>Magnoliopsida</taxon>
        <taxon>eudicotyledons</taxon>
        <taxon>Gunneridae</taxon>
        <taxon>Pentapetalae</taxon>
        <taxon>asterids</taxon>
        <taxon>lamiids</taxon>
        <taxon>Lamiales</taxon>
        <taxon>Oleaceae</taxon>
        <taxon>Oleeae</taxon>
        <taxon>Olea</taxon>
    </lineage>
</organism>
<feature type="transmembrane region" description="Helical" evidence="1">
    <location>
        <begin position="42"/>
        <end position="75"/>
    </location>
</feature>
<dbReference type="GO" id="GO:0016874">
    <property type="term" value="F:ligase activity"/>
    <property type="evidence" value="ECO:0007669"/>
    <property type="project" value="UniProtKB-KW"/>
</dbReference>
<dbReference type="OrthoDB" id="1914153at2759"/>
<keyword evidence="3" id="KW-1185">Reference proteome</keyword>
<evidence type="ECO:0000256" key="1">
    <source>
        <dbReference type="SAM" id="Phobius"/>
    </source>
</evidence>
<evidence type="ECO:0000313" key="2">
    <source>
        <dbReference type="EMBL" id="CAA2987117.1"/>
    </source>
</evidence>
<sequence>MLKGLSTRLSKYIGFGSGQWVRKRIVDPFLQILRRGAEPKQLAFSGAVGITLGVFPICGVTVFLCGMAIAVLGSLCHAPTVMLTNFIATPVELSLVVPFLRFGEFITGGPHFPLTSDAFKKVLTGQASREVLQSIVHAVRNQFNPSHPPPPPRGISLLHLIGLASAREYIHCFVLYLAKNRVCES</sequence>
<dbReference type="PANTHER" id="PTHR35102:SF1">
    <property type="entry name" value="E3 UBIQUITIN-PROTEIN LIGASE"/>
    <property type="match status" value="1"/>
</dbReference>